<evidence type="ECO:0000256" key="10">
    <source>
        <dbReference type="ARBA" id="ARBA00037054"/>
    </source>
</evidence>
<evidence type="ECO:0000256" key="7">
    <source>
        <dbReference type="ARBA" id="ARBA00022692"/>
    </source>
</evidence>
<organism evidence="15 16">
    <name type="scientific">Bradyrhizobium ottawaense</name>
    <dbReference type="NCBI Taxonomy" id="931866"/>
    <lineage>
        <taxon>Bacteria</taxon>
        <taxon>Pseudomonadati</taxon>
        <taxon>Pseudomonadota</taxon>
        <taxon>Alphaproteobacteria</taxon>
        <taxon>Hyphomicrobiales</taxon>
        <taxon>Nitrobacteraceae</taxon>
        <taxon>Bradyrhizobium</taxon>
    </lineage>
</organism>
<keyword evidence="6 12" id="KW-1003">Cell membrane</keyword>
<keyword evidence="7 11" id="KW-0812">Transmembrane</keyword>
<evidence type="ECO:0000256" key="13">
    <source>
        <dbReference type="SAM" id="MobiDB-lite"/>
    </source>
</evidence>
<feature type="region of interest" description="Disordered" evidence="13">
    <location>
        <begin position="305"/>
        <end position="359"/>
    </location>
</feature>
<comment type="caution">
    <text evidence="15">The sequence shown here is derived from an EMBL/GenBank/DDBJ whole genome shotgun (WGS) entry which is preliminary data.</text>
</comment>
<evidence type="ECO:0000256" key="5">
    <source>
        <dbReference type="ARBA" id="ARBA00022448"/>
    </source>
</evidence>
<feature type="transmembrane region" description="Helical" evidence="11">
    <location>
        <begin position="106"/>
        <end position="124"/>
    </location>
</feature>
<dbReference type="PANTHER" id="PTHR43744:SF8">
    <property type="entry name" value="SN-GLYCEROL-3-PHOSPHATE TRANSPORT SYSTEM PERMEASE PROTEIN UGPE"/>
    <property type="match status" value="1"/>
</dbReference>
<feature type="transmembrane region" description="Helical" evidence="11">
    <location>
        <begin position="173"/>
        <end position="191"/>
    </location>
</feature>
<evidence type="ECO:0000256" key="8">
    <source>
        <dbReference type="ARBA" id="ARBA00022989"/>
    </source>
</evidence>
<feature type="transmembrane region" description="Helical" evidence="11">
    <location>
        <begin position="7"/>
        <end position="31"/>
    </location>
</feature>
<dbReference type="SUPFAM" id="SSF161098">
    <property type="entry name" value="MetI-like"/>
    <property type="match status" value="1"/>
</dbReference>
<evidence type="ECO:0000259" key="14">
    <source>
        <dbReference type="PROSITE" id="PS50928"/>
    </source>
</evidence>
<evidence type="ECO:0000256" key="2">
    <source>
        <dbReference type="ARBA" id="ARBA00009306"/>
    </source>
</evidence>
<evidence type="ECO:0000313" key="16">
    <source>
        <dbReference type="Proteomes" id="UP001565369"/>
    </source>
</evidence>
<evidence type="ECO:0000256" key="12">
    <source>
        <dbReference type="RuleBase" id="RU363056"/>
    </source>
</evidence>
<keyword evidence="8 11" id="KW-1133">Transmembrane helix</keyword>
<dbReference type="Proteomes" id="UP001565369">
    <property type="component" value="Unassembled WGS sequence"/>
</dbReference>
<evidence type="ECO:0000256" key="1">
    <source>
        <dbReference type="ARBA" id="ARBA00004651"/>
    </source>
</evidence>
<keyword evidence="16" id="KW-1185">Reference proteome</keyword>
<evidence type="ECO:0000256" key="9">
    <source>
        <dbReference type="ARBA" id="ARBA00023136"/>
    </source>
</evidence>
<dbReference type="PROSITE" id="PS50928">
    <property type="entry name" value="ABC_TM1"/>
    <property type="match status" value="1"/>
</dbReference>
<protein>
    <recommendedName>
        <fullName evidence="4 12">sn-glycerol-3-phosphate transport system permease protein UgpE</fullName>
    </recommendedName>
</protein>
<evidence type="ECO:0000313" key="15">
    <source>
        <dbReference type="EMBL" id="MEY9456894.1"/>
    </source>
</evidence>
<sequence length="359" mass="40443">MVERSPVLNMLCHAILIAGALTVCIPLYFAFVAGSLTVAEVQKVPLPWLPGGQFFDNLQLAWSKGNFSRTFTNSIIVALGITAGKIAVSLLSAFAITYFRFRYRMLAFWLIFMSLMLPIEVRIVPTFEAVANAALPLQWLLDTLRVADLWRWISGHEVAIALEWNMVNTYPGLILPLIASATATFLFRQFFLTIPEELCEAARLDGASPLHFFWSILLPLSVPNMVALAIILFLFGWNQYLWPLLFTTDKEMATAVIALKGLIPRLRQRASLEHRHEWCAPHDVAAGVGRPAVATLVHQGSCRQQQIGTDHGFHRRASRRTQSLAREQPDGLPQPVQGRGRRSRVRRPSEHGWRCRRDP</sequence>
<proteinExistence type="inferred from homology"/>
<keyword evidence="9 11" id="KW-0472">Membrane</keyword>
<evidence type="ECO:0000256" key="11">
    <source>
        <dbReference type="RuleBase" id="RU363032"/>
    </source>
</evidence>
<evidence type="ECO:0000256" key="3">
    <source>
        <dbReference type="ARBA" id="ARBA00011557"/>
    </source>
</evidence>
<gene>
    <name evidence="12" type="primary">ugpE</name>
    <name evidence="15" type="ORF">ABIG07_005842</name>
</gene>
<feature type="transmembrane region" description="Helical" evidence="11">
    <location>
        <begin position="75"/>
        <end position="99"/>
    </location>
</feature>
<feature type="domain" description="ABC transmembrane type-1" evidence="14">
    <location>
        <begin position="71"/>
        <end position="301"/>
    </location>
</feature>
<evidence type="ECO:0000256" key="6">
    <source>
        <dbReference type="ARBA" id="ARBA00022475"/>
    </source>
</evidence>
<feature type="compositionally biased region" description="Basic and acidic residues" evidence="13">
    <location>
        <begin position="347"/>
        <end position="359"/>
    </location>
</feature>
<name>A0ABV4FZ75_9BRAD</name>
<comment type="similarity">
    <text evidence="2 11">Belongs to the binding-protein-dependent transport system permease family.</text>
</comment>
<keyword evidence="5 11" id="KW-0813">Transport</keyword>
<feature type="transmembrane region" description="Helical" evidence="11">
    <location>
        <begin position="212"/>
        <end position="234"/>
    </location>
</feature>
<dbReference type="CDD" id="cd06261">
    <property type="entry name" value="TM_PBP2"/>
    <property type="match status" value="1"/>
</dbReference>
<dbReference type="Pfam" id="PF00528">
    <property type="entry name" value="BPD_transp_1"/>
    <property type="match status" value="1"/>
</dbReference>
<evidence type="ECO:0000256" key="4">
    <source>
        <dbReference type="ARBA" id="ARBA00020515"/>
    </source>
</evidence>
<comment type="function">
    <text evidence="10 12">Part of the ABC transporter complex UgpBAEC involved in sn-glycerol-3-phosphate (G3P) import. Probably responsible for the translocation of the substrate across the membrane.</text>
</comment>
<dbReference type="Gene3D" id="1.10.3720.10">
    <property type="entry name" value="MetI-like"/>
    <property type="match status" value="1"/>
</dbReference>
<dbReference type="InterPro" id="IPR000515">
    <property type="entry name" value="MetI-like"/>
</dbReference>
<dbReference type="InterPro" id="IPR035906">
    <property type="entry name" value="MetI-like_sf"/>
</dbReference>
<comment type="subunit">
    <text evidence="3 12">The complex is composed of two ATP-binding proteins (UgpC), two transmembrane proteins (UgpA and UgpE) and a solute-binding protein (UgpB).</text>
</comment>
<keyword evidence="12" id="KW-0997">Cell inner membrane</keyword>
<accession>A0ABV4FZ75</accession>
<reference evidence="15 16" key="1">
    <citation type="submission" date="2024-07" db="EMBL/GenBank/DDBJ databases">
        <title>Genomic Encyclopedia of Type Strains, Phase V (KMG-V): Genome sequencing to study the core and pangenomes of soil and plant-associated prokaryotes.</title>
        <authorList>
            <person name="Whitman W."/>
        </authorList>
    </citation>
    <scope>NUCLEOTIDE SEQUENCE [LARGE SCALE GENOMIC DNA]</scope>
    <source>
        <strain evidence="15 16">USDA 152</strain>
    </source>
</reference>
<dbReference type="EMBL" id="JBGBZJ010000003">
    <property type="protein sequence ID" value="MEY9456894.1"/>
    <property type="molecule type" value="Genomic_DNA"/>
</dbReference>
<comment type="subcellular location">
    <subcellularLocation>
        <location evidence="12">Cell inner membrane</location>
        <topology evidence="12">Multi-pass membrane protein</topology>
    </subcellularLocation>
    <subcellularLocation>
        <location evidence="1 11">Cell membrane</location>
        <topology evidence="1 11">Multi-pass membrane protein</topology>
    </subcellularLocation>
</comment>
<comment type="caution">
    <text evidence="12">Lacks conserved residue(s) required for the propagation of feature annotation.</text>
</comment>
<dbReference type="PANTHER" id="PTHR43744">
    <property type="entry name" value="ABC TRANSPORTER PERMEASE PROTEIN MG189-RELATED-RELATED"/>
    <property type="match status" value="1"/>
</dbReference>